<dbReference type="Pfam" id="PF03703">
    <property type="entry name" value="bPH_2"/>
    <property type="match status" value="1"/>
</dbReference>
<dbReference type="Proteomes" id="UP001233673">
    <property type="component" value="Unassembled WGS sequence"/>
</dbReference>
<sequence length="179" mass="19803">MSPSHRAAPSGARPTPVREPAWELPRSAIGLWVVESLISTAFVWLAIGAFLLFVPADAGDPLPLLRRLVPLAGAVYAVVALSIRPWFKHRVYRWEITNEAAYTRTGWLTQTWTLVPISRIQTVDVTRGVLQQMFGLATVAVLTASSQGTVRIWHLEQGVAQRVADDLARRAELVRDQAT</sequence>
<dbReference type="InterPro" id="IPR005182">
    <property type="entry name" value="YdbS-like_PH"/>
</dbReference>
<evidence type="ECO:0000313" key="3">
    <source>
        <dbReference type="EMBL" id="MDP5184871.1"/>
    </source>
</evidence>
<keyword evidence="1" id="KW-0472">Membrane</keyword>
<evidence type="ECO:0000256" key="1">
    <source>
        <dbReference type="SAM" id="Phobius"/>
    </source>
</evidence>
<dbReference type="PANTHER" id="PTHR34473">
    <property type="entry name" value="UPF0699 TRANSMEMBRANE PROTEIN YDBS"/>
    <property type="match status" value="1"/>
</dbReference>
<organism evidence="3 4">
    <name type="scientific">Blastococcus carthaginiensis</name>
    <dbReference type="NCBI Taxonomy" id="3050034"/>
    <lineage>
        <taxon>Bacteria</taxon>
        <taxon>Bacillati</taxon>
        <taxon>Actinomycetota</taxon>
        <taxon>Actinomycetes</taxon>
        <taxon>Geodermatophilales</taxon>
        <taxon>Geodermatophilaceae</taxon>
        <taxon>Blastococcus</taxon>
    </lineage>
</organism>
<gene>
    <name evidence="3" type="ORF">QOZ88_19740</name>
</gene>
<feature type="transmembrane region" description="Helical" evidence="1">
    <location>
        <begin position="28"/>
        <end position="56"/>
    </location>
</feature>
<evidence type="ECO:0000313" key="4">
    <source>
        <dbReference type="Proteomes" id="UP001233673"/>
    </source>
</evidence>
<dbReference type="EMBL" id="JASNFN010000032">
    <property type="protein sequence ID" value="MDP5184871.1"/>
    <property type="molecule type" value="Genomic_DNA"/>
</dbReference>
<evidence type="ECO:0000259" key="2">
    <source>
        <dbReference type="Pfam" id="PF03703"/>
    </source>
</evidence>
<accession>A0ABT9IH40</accession>
<keyword evidence="1" id="KW-0812">Transmembrane</keyword>
<proteinExistence type="predicted"/>
<comment type="caution">
    <text evidence="3">The sequence shown here is derived from an EMBL/GenBank/DDBJ whole genome shotgun (WGS) entry which is preliminary data.</text>
</comment>
<protein>
    <submittedName>
        <fullName evidence="3">PH domain-containing protein</fullName>
    </submittedName>
</protein>
<feature type="domain" description="YdbS-like PH" evidence="2">
    <location>
        <begin position="90"/>
        <end position="165"/>
    </location>
</feature>
<name>A0ABT9IH40_9ACTN</name>
<keyword evidence="1" id="KW-1133">Transmembrane helix</keyword>
<reference evidence="4" key="1">
    <citation type="submission" date="2023-05" db="EMBL/GenBank/DDBJ databases">
        <title>Draft genome of Pseudofrankia sp. BMG5.37.</title>
        <authorList>
            <person name="Gtari M."/>
            <person name="Ghodhbane F."/>
            <person name="Sbissi I."/>
        </authorList>
    </citation>
    <scope>NUCLEOTIDE SEQUENCE [LARGE SCALE GENOMIC DNA]</scope>
    <source>
        <strain evidence="4">BMG 814</strain>
    </source>
</reference>
<dbReference type="RefSeq" id="WP_091933486.1">
    <property type="nucleotide sequence ID" value="NZ_JASNFN010000032.1"/>
</dbReference>
<keyword evidence="4" id="KW-1185">Reference proteome</keyword>
<feature type="transmembrane region" description="Helical" evidence="1">
    <location>
        <begin position="68"/>
        <end position="87"/>
    </location>
</feature>
<dbReference type="PANTHER" id="PTHR34473:SF3">
    <property type="entry name" value="TRANSMEMBRANE PROTEIN-RELATED"/>
    <property type="match status" value="1"/>
</dbReference>